<protein>
    <submittedName>
        <fullName evidence="2">Si687042f02</fullName>
    </submittedName>
</protein>
<reference evidence="2" key="1">
    <citation type="submission" date="2014-09" db="EMBL/GenBank/DDBJ databases">
        <authorList>
            <person name="Magalhaes I.L.F."/>
            <person name="Oliveira U."/>
            <person name="Santos F.R."/>
            <person name="Vidigal T.H.D.A."/>
            <person name="Brescovit A.D."/>
            <person name="Santos A.J."/>
        </authorList>
    </citation>
    <scope>NUCLEOTIDE SEQUENCE</scope>
    <source>
        <tissue evidence="2">Shoot tissue taken approximately 20 cm above the soil surface</tissue>
    </source>
</reference>
<dbReference type="EMBL" id="GBRH01170700">
    <property type="protein sequence ID" value="JAE27196.1"/>
    <property type="molecule type" value="Transcribed_RNA"/>
</dbReference>
<proteinExistence type="predicted"/>
<accession>A0A0A9GX71</accession>
<evidence type="ECO:0000256" key="1">
    <source>
        <dbReference type="SAM" id="MobiDB-lite"/>
    </source>
</evidence>
<sequence>MLSREDTIKANINQGLLEINFLILERKLPENESYSGNLQFSGIREPCTSEIQPCQSTPAPPPTPPRTSFLSDCL</sequence>
<dbReference type="AlphaFoldDB" id="A0A0A9GX71"/>
<evidence type="ECO:0000313" key="2">
    <source>
        <dbReference type="EMBL" id="JAE27196.1"/>
    </source>
</evidence>
<feature type="region of interest" description="Disordered" evidence="1">
    <location>
        <begin position="49"/>
        <end position="74"/>
    </location>
</feature>
<reference evidence="2" key="2">
    <citation type="journal article" date="2015" name="Data Brief">
        <title>Shoot transcriptome of the giant reed, Arundo donax.</title>
        <authorList>
            <person name="Barrero R.A."/>
            <person name="Guerrero F.D."/>
            <person name="Moolhuijzen P."/>
            <person name="Goolsby J.A."/>
            <person name="Tidwell J."/>
            <person name="Bellgard S.E."/>
            <person name="Bellgard M.I."/>
        </authorList>
    </citation>
    <scope>NUCLEOTIDE SEQUENCE</scope>
    <source>
        <tissue evidence="2">Shoot tissue taken approximately 20 cm above the soil surface</tissue>
    </source>
</reference>
<organism evidence="2">
    <name type="scientific">Arundo donax</name>
    <name type="common">Giant reed</name>
    <name type="synonym">Donax arundinaceus</name>
    <dbReference type="NCBI Taxonomy" id="35708"/>
    <lineage>
        <taxon>Eukaryota</taxon>
        <taxon>Viridiplantae</taxon>
        <taxon>Streptophyta</taxon>
        <taxon>Embryophyta</taxon>
        <taxon>Tracheophyta</taxon>
        <taxon>Spermatophyta</taxon>
        <taxon>Magnoliopsida</taxon>
        <taxon>Liliopsida</taxon>
        <taxon>Poales</taxon>
        <taxon>Poaceae</taxon>
        <taxon>PACMAD clade</taxon>
        <taxon>Arundinoideae</taxon>
        <taxon>Arundineae</taxon>
        <taxon>Arundo</taxon>
    </lineage>
</organism>
<name>A0A0A9GX71_ARUDO</name>